<feature type="region of interest" description="Disordered" evidence="2">
    <location>
        <begin position="37"/>
        <end position="79"/>
    </location>
</feature>
<protein>
    <submittedName>
        <fullName evidence="6">Auxilin-related protein 1</fullName>
    </submittedName>
    <submittedName>
        <fullName evidence="7">Uncharacterized protein LOC105223346</fullName>
    </submittedName>
</protein>
<reference evidence="5 7" key="2">
    <citation type="submission" date="2025-05" db="UniProtKB">
        <authorList>
            <consortium name="RefSeq"/>
        </authorList>
    </citation>
    <scope>NUCLEOTIDE SEQUENCE [LARGE SCALE GENOMIC DNA]</scope>
    <source>
        <strain evidence="6">Punador</strain>
        <tissue evidence="7">Adult</tissue>
    </source>
</reference>
<proteinExistence type="predicted"/>
<evidence type="ECO:0000256" key="1">
    <source>
        <dbReference type="SAM" id="Coils"/>
    </source>
</evidence>
<dbReference type="PANTHER" id="PTHR37161:SF3">
    <property type="entry name" value="HDC10475"/>
    <property type="match status" value="1"/>
</dbReference>
<dbReference type="Pfam" id="PF05335">
    <property type="entry name" value="DUF745"/>
    <property type="match status" value="1"/>
</dbReference>
<evidence type="ECO:0000313" key="6">
    <source>
        <dbReference type="RefSeq" id="XP_011199365.1"/>
    </source>
</evidence>
<sequence length="356" mass="38177">MSRLYIATVLLLLVPSVLSASTFFTVTSRKVKRTGSYLSVPPPLPPHPQSQSHAQSQPHHPPPPQPQPQPSPATAASHRVEHEPYPYEDINEHDYHSQPEIDHYETDFKPTQTLSHSNVHSAPTSSKFLIDNGLRSIAKGSADQANSAVASQNAAGKQAAYVAKSTLAQAAAQAAGTAVAVLKGKEVLLRRLEDQNVDEHKNLEGELSQLQQAKRSAKTAQYAAQQAINHVSVLTATLNNAQSAAELTQRAASEAAAELASQIDMVAQAKSKLEQIESQLYTARLDYEETKEAAEKATSSAQEAQINANDAAVHANVELSESVSVDAHDKSDYTVGTVLAVDSVQHGSVEGTHKKK</sequence>
<feature type="compositionally biased region" description="Pro residues" evidence="2">
    <location>
        <begin position="59"/>
        <end position="71"/>
    </location>
</feature>
<evidence type="ECO:0000313" key="7">
    <source>
        <dbReference type="RefSeq" id="XP_049304399.1"/>
    </source>
</evidence>
<dbReference type="GeneID" id="105223346"/>
<feature type="signal peptide" evidence="3">
    <location>
        <begin position="1"/>
        <end position="19"/>
    </location>
</feature>
<evidence type="ECO:0000313" key="4">
    <source>
        <dbReference type="EMBL" id="JAC53542.1"/>
    </source>
</evidence>
<dbReference type="OrthoDB" id="8197027at2759"/>
<keyword evidence="3" id="KW-0732">Signal</keyword>
<keyword evidence="1" id="KW-0175">Coiled coil</keyword>
<feature type="chain" id="PRO_5007369250" evidence="3">
    <location>
        <begin position="20"/>
        <end position="356"/>
    </location>
</feature>
<name>A0A034WGU2_BACDO</name>
<dbReference type="EMBL" id="GAKP01005410">
    <property type="protein sequence ID" value="JAC53542.1"/>
    <property type="molecule type" value="Transcribed_RNA"/>
</dbReference>
<organism evidence="4">
    <name type="scientific">Bactrocera dorsalis</name>
    <name type="common">Oriental fruit fly</name>
    <name type="synonym">Dacus dorsalis</name>
    <dbReference type="NCBI Taxonomy" id="27457"/>
    <lineage>
        <taxon>Eukaryota</taxon>
        <taxon>Metazoa</taxon>
        <taxon>Ecdysozoa</taxon>
        <taxon>Arthropoda</taxon>
        <taxon>Hexapoda</taxon>
        <taxon>Insecta</taxon>
        <taxon>Pterygota</taxon>
        <taxon>Neoptera</taxon>
        <taxon>Endopterygota</taxon>
        <taxon>Diptera</taxon>
        <taxon>Brachycera</taxon>
        <taxon>Muscomorpha</taxon>
        <taxon>Tephritoidea</taxon>
        <taxon>Tephritidae</taxon>
        <taxon>Bactrocera</taxon>
        <taxon>Bactrocera</taxon>
    </lineage>
</organism>
<dbReference type="RefSeq" id="XP_049304399.1">
    <property type="nucleotide sequence ID" value="XM_049448442.1"/>
</dbReference>
<evidence type="ECO:0000256" key="3">
    <source>
        <dbReference type="SAM" id="SignalP"/>
    </source>
</evidence>
<dbReference type="AlphaFoldDB" id="A0A034WGU2"/>
<dbReference type="Proteomes" id="UP001652620">
    <property type="component" value="Chromosome 2"/>
</dbReference>
<reference evidence="4" key="1">
    <citation type="journal article" date="2014" name="BMC Genomics">
        <title>Characterizing the developmental transcriptome of the oriental fruit fly, Bactrocera dorsalis (Diptera: Tephritidae) through comparative genomic analysis with Drosophila melanogaster utilizing modENCODE datasets.</title>
        <authorList>
            <person name="Geib S.M."/>
            <person name="Calla B."/>
            <person name="Hall B."/>
            <person name="Hou S."/>
            <person name="Manoukis N.C."/>
        </authorList>
    </citation>
    <scope>NUCLEOTIDE SEQUENCE</scope>
    <source>
        <strain evidence="4">Punador</strain>
    </source>
</reference>
<dbReference type="PANTHER" id="PTHR37161">
    <property type="entry name" value="HDC10475"/>
    <property type="match status" value="1"/>
</dbReference>
<feature type="coiled-coil region" evidence="1">
    <location>
        <begin position="193"/>
        <end position="307"/>
    </location>
</feature>
<evidence type="ECO:0000313" key="5">
    <source>
        <dbReference type="Proteomes" id="UP001652620"/>
    </source>
</evidence>
<dbReference type="KEGG" id="bdr:105223346"/>
<dbReference type="RefSeq" id="XP_011199365.1">
    <property type="nucleotide sequence ID" value="XM_011201063.3"/>
</dbReference>
<accession>A0A034WGU2</accession>
<evidence type="ECO:0000256" key="2">
    <source>
        <dbReference type="SAM" id="MobiDB-lite"/>
    </source>
</evidence>
<gene>
    <name evidence="6 7" type="primary">LOC105223346</name>
</gene>
<dbReference type="InterPro" id="IPR007999">
    <property type="entry name" value="DUF745"/>
</dbReference>
<feature type="compositionally biased region" description="Low complexity" evidence="2">
    <location>
        <begin position="49"/>
        <end position="58"/>
    </location>
</feature>
<keyword evidence="5" id="KW-1185">Reference proteome</keyword>
<dbReference type="EMBL" id="GAKP01005409">
    <property type="protein sequence ID" value="JAC53543.1"/>
    <property type="molecule type" value="Transcribed_RNA"/>
</dbReference>